<organism evidence="6 7">
    <name type="scientific">Amycolatopsis umgeniensis</name>
    <dbReference type="NCBI Taxonomy" id="336628"/>
    <lineage>
        <taxon>Bacteria</taxon>
        <taxon>Bacillati</taxon>
        <taxon>Actinomycetota</taxon>
        <taxon>Actinomycetes</taxon>
        <taxon>Pseudonocardiales</taxon>
        <taxon>Pseudonocardiaceae</taxon>
        <taxon>Amycolatopsis</taxon>
    </lineage>
</organism>
<evidence type="ECO:0000256" key="1">
    <source>
        <dbReference type="ARBA" id="ARBA00022679"/>
    </source>
</evidence>
<accession>A0A841BGF7</accession>
<dbReference type="Pfam" id="PF07730">
    <property type="entry name" value="HisKA_3"/>
    <property type="match status" value="1"/>
</dbReference>
<dbReference type="SUPFAM" id="SSF55874">
    <property type="entry name" value="ATPase domain of HSP90 chaperone/DNA topoisomerase II/histidine kinase"/>
    <property type="match status" value="1"/>
</dbReference>
<comment type="caution">
    <text evidence="6">The sequence shown here is derived from an EMBL/GenBank/DDBJ whole genome shotgun (WGS) entry which is preliminary data.</text>
</comment>
<keyword evidence="1" id="KW-0808">Transferase</keyword>
<dbReference type="Pfam" id="PF02518">
    <property type="entry name" value="HATPase_c"/>
    <property type="match status" value="1"/>
</dbReference>
<dbReference type="GO" id="GO:0016020">
    <property type="term" value="C:membrane"/>
    <property type="evidence" value="ECO:0007669"/>
    <property type="project" value="InterPro"/>
</dbReference>
<dbReference type="EMBL" id="JACHMX010000001">
    <property type="protein sequence ID" value="MBB5857594.1"/>
    <property type="molecule type" value="Genomic_DNA"/>
</dbReference>
<dbReference type="Proteomes" id="UP000580861">
    <property type="component" value="Unassembled WGS sequence"/>
</dbReference>
<dbReference type="CDD" id="cd16917">
    <property type="entry name" value="HATPase_UhpB-NarQ-NarX-like"/>
    <property type="match status" value="1"/>
</dbReference>
<proteinExistence type="predicted"/>
<keyword evidence="2 6" id="KW-0418">Kinase</keyword>
<evidence type="ECO:0000256" key="2">
    <source>
        <dbReference type="ARBA" id="ARBA00022777"/>
    </source>
</evidence>
<dbReference type="RefSeq" id="WP_246480930.1">
    <property type="nucleotide sequence ID" value="NZ_JACHMX010000001.1"/>
</dbReference>
<evidence type="ECO:0000259" key="4">
    <source>
        <dbReference type="Pfam" id="PF02518"/>
    </source>
</evidence>
<dbReference type="InterPro" id="IPR050482">
    <property type="entry name" value="Sensor_HK_TwoCompSys"/>
</dbReference>
<dbReference type="Gene3D" id="1.20.5.1930">
    <property type="match status" value="1"/>
</dbReference>
<dbReference type="AlphaFoldDB" id="A0A841BGF7"/>
<evidence type="ECO:0000259" key="5">
    <source>
        <dbReference type="Pfam" id="PF07730"/>
    </source>
</evidence>
<evidence type="ECO:0000313" key="6">
    <source>
        <dbReference type="EMBL" id="MBB5857594.1"/>
    </source>
</evidence>
<dbReference type="GO" id="GO:0046983">
    <property type="term" value="F:protein dimerization activity"/>
    <property type="evidence" value="ECO:0007669"/>
    <property type="project" value="InterPro"/>
</dbReference>
<dbReference type="Gene3D" id="3.30.565.10">
    <property type="entry name" value="Histidine kinase-like ATPase, C-terminal domain"/>
    <property type="match status" value="1"/>
</dbReference>
<evidence type="ECO:0000256" key="3">
    <source>
        <dbReference type="ARBA" id="ARBA00023012"/>
    </source>
</evidence>
<gene>
    <name evidence="6" type="ORF">HDA45_007681</name>
</gene>
<keyword evidence="7" id="KW-1185">Reference proteome</keyword>
<keyword evidence="3" id="KW-0902">Two-component regulatory system</keyword>
<dbReference type="GO" id="GO:0000155">
    <property type="term" value="F:phosphorelay sensor kinase activity"/>
    <property type="evidence" value="ECO:0007669"/>
    <property type="project" value="InterPro"/>
</dbReference>
<dbReference type="PANTHER" id="PTHR24421">
    <property type="entry name" value="NITRATE/NITRITE SENSOR PROTEIN NARX-RELATED"/>
    <property type="match status" value="1"/>
</dbReference>
<protein>
    <submittedName>
        <fullName evidence="6">Signal transduction histidine kinase</fullName>
    </submittedName>
</protein>
<sequence length="232" mass="24856">MPPDGEKMRRTFVVTDVVHPAGYQDRLRTVLDDLHDGVGPTLAVAVLGLRAARELIVRDRAGAERLLARLEEELYGAITELRRIVTDARPPALDETGLVTAVRRYAGMLADRAPAEHGPLAVAVEVRGELPPLSSEVEVTAYRIIREALVNIVRHSGARQCTVCLWPLDGDLRVEIVDDGVGPGCEALPPVGGTGLRSMRERAGDLGGGCVVEPVPSGGTRIAAWLPLATKE</sequence>
<name>A0A841BGF7_9PSEU</name>
<dbReference type="InterPro" id="IPR003594">
    <property type="entry name" value="HATPase_dom"/>
</dbReference>
<dbReference type="InterPro" id="IPR011712">
    <property type="entry name" value="Sig_transdc_His_kin_sub3_dim/P"/>
</dbReference>
<reference evidence="6 7" key="1">
    <citation type="submission" date="2020-08" db="EMBL/GenBank/DDBJ databases">
        <title>Sequencing the genomes of 1000 actinobacteria strains.</title>
        <authorList>
            <person name="Klenk H.-P."/>
        </authorList>
    </citation>
    <scope>NUCLEOTIDE SEQUENCE [LARGE SCALE GENOMIC DNA]</scope>
    <source>
        <strain evidence="6 7">DSM 45272</strain>
    </source>
</reference>
<feature type="domain" description="Histidine kinase/HSP90-like ATPase" evidence="4">
    <location>
        <begin position="138"/>
        <end position="229"/>
    </location>
</feature>
<feature type="domain" description="Signal transduction histidine kinase subgroup 3 dimerisation and phosphoacceptor" evidence="5">
    <location>
        <begin position="33"/>
        <end position="93"/>
    </location>
</feature>
<evidence type="ECO:0000313" key="7">
    <source>
        <dbReference type="Proteomes" id="UP000580861"/>
    </source>
</evidence>
<dbReference type="InterPro" id="IPR036890">
    <property type="entry name" value="HATPase_C_sf"/>
</dbReference>